<feature type="region of interest" description="Disordered" evidence="1">
    <location>
        <begin position="20"/>
        <end position="72"/>
    </location>
</feature>
<dbReference type="RefSeq" id="WP_142583502.1">
    <property type="nucleotide sequence ID" value="NZ_CABFPH010000035.1"/>
</dbReference>
<evidence type="ECO:0000313" key="4">
    <source>
        <dbReference type="Proteomes" id="UP000410984"/>
    </source>
</evidence>
<feature type="chain" id="PRO_5021271596" description="Lipoprotein" evidence="2">
    <location>
        <begin position="18"/>
        <end position="72"/>
    </location>
</feature>
<dbReference type="AlphaFoldDB" id="A0A509EEX7"/>
<dbReference type="EMBL" id="CABFPH010000035">
    <property type="protein sequence ID" value="VUD72144.1"/>
    <property type="molecule type" value="Genomic_DNA"/>
</dbReference>
<feature type="compositionally biased region" description="Polar residues" evidence="1">
    <location>
        <begin position="20"/>
        <end position="38"/>
    </location>
</feature>
<evidence type="ECO:0008006" key="5">
    <source>
        <dbReference type="Google" id="ProtNLM"/>
    </source>
</evidence>
<proteinExistence type="predicted"/>
<gene>
    <name evidence="3" type="ORF">MET9862_02738</name>
</gene>
<reference evidence="3 4" key="1">
    <citation type="submission" date="2019-06" db="EMBL/GenBank/DDBJ databases">
        <authorList>
            <person name="Rodrigo-Torres L."/>
            <person name="Arahal R. D."/>
            <person name="Lucena T."/>
        </authorList>
    </citation>
    <scope>NUCLEOTIDE SEQUENCE [LARGE SCALE GENOMIC DNA]</scope>
    <source>
        <strain evidence="3 4">SB0023/3</strain>
    </source>
</reference>
<dbReference type="Proteomes" id="UP000410984">
    <property type="component" value="Unassembled WGS sequence"/>
</dbReference>
<evidence type="ECO:0000256" key="1">
    <source>
        <dbReference type="SAM" id="MobiDB-lite"/>
    </source>
</evidence>
<keyword evidence="4" id="KW-1185">Reference proteome</keyword>
<accession>A0A509EEX7</accession>
<dbReference type="PROSITE" id="PS51257">
    <property type="entry name" value="PROKAR_LIPOPROTEIN"/>
    <property type="match status" value="1"/>
</dbReference>
<evidence type="ECO:0000313" key="3">
    <source>
        <dbReference type="EMBL" id="VUD72144.1"/>
    </source>
</evidence>
<feature type="signal peptide" evidence="2">
    <location>
        <begin position="1"/>
        <end position="17"/>
    </location>
</feature>
<protein>
    <recommendedName>
        <fullName evidence="5">Lipoprotein</fullName>
    </recommendedName>
</protein>
<keyword evidence="2" id="KW-0732">Signal</keyword>
<name>A0A509EEX7_9HYPH</name>
<evidence type="ECO:0000256" key="2">
    <source>
        <dbReference type="SAM" id="SignalP"/>
    </source>
</evidence>
<sequence>MRFLLLPVVLLTGLGLAACSSTEGSDSRSGFSEQFSTDNFRRSNDTNGTQSRRDVNRAYTQPSLPTIGNRGY</sequence>
<dbReference type="OrthoDB" id="7999193at2"/>
<organism evidence="3 4">
    <name type="scientific">Methylobacterium symbioticum</name>
    <dbReference type="NCBI Taxonomy" id="2584084"/>
    <lineage>
        <taxon>Bacteria</taxon>
        <taxon>Pseudomonadati</taxon>
        <taxon>Pseudomonadota</taxon>
        <taxon>Alphaproteobacteria</taxon>
        <taxon>Hyphomicrobiales</taxon>
        <taxon>Methylobacteriaceae</taxon>
        <taxon>Methylobacterium</taxon>
    </lineage>
</organism>